<evidence type="ECO:0000259" key="2">
    <source>
        <dbReference type="Pfam" id="PF02481"/>
    </source>
</evidence>
<comment type="similarity">
    <text evidence="1">Belongs to the DprA/Smf family.</text>
</comment>
<dbReference type="Gene3D" id="3.40.50.450">
    <property type="match status" value="1"/>
</dbReference>
<name>A0A930VSE0_9ACTN</name>
<evidence type="ECO:0000313" key="3">
    <source>
        <dbReference type="EMBL" id="MBF4769985.1"/>
    </source>
</evidence>
<keyword evidence="4" id="KW-1185">Reference proteome</keyword>
<dbReference type="InterPro" id="IPR003488">
    <property type="entry name" value="DprA"/>
</dbReference>
<feature type="domain" description="Smf/DprA SLOG" evidence="2">
    <location>
        <begin position="81"/>
        <end position="300"/>
    </location>
</feature>
<dbReference type="PANTHER" id="PTHR43022:SF1">
    <property type="entry name" value="PROTEIN SMF"/>
    <property type="match status" value="1"/>
</dbReference>
<accession>A0A930VSE0</accession>
<evidence type="ECO:0000313" key="4">
    <source>
        <dbReference type="Proteomes" id="UP000660668"/>
    </source>
</evidence>
<dbReference type="GO" id="GO:0009294">
    <property type="term" value="P:DNA-mediated transformation"/>
    <property type="evidence" value="ECO:0007669"/>
    <property type="project" value="InterPro"/>
</dbReference>
<dbReference type="PANTHER" id="PTHR43022">
    <property type="entry name" value="PROTEIN SMF"/>
    <property type="match status" value="1"/>
</dbReference>
<gene>
    <name evidence="3" type="primary">dprA</name>
    <name evidence="3" type="ORF">ISU10_19610</name>
</gene>
<comment type="caution">
    <text evidence="3">The sequence shown here is derived from an EMBL/GenBank/DDBJ whole genome shotgun (WGS) entry which is preliminary data.</text>
</comment>
<proteinExistence type="inferred from homology"/>
<dbReference type="Pfam" id="PF02481">
    <property type="entry name" value="DNA_processg_A"/>
    <property type="match status" value="1"/>
</dbReference>
<dbReference type="InterPro" id="IPR057666">
    <property type="entry name" value="DrpA_SLOG"/>
</dbReference>
<protein>
    <submittedName>
        <fullName evidence="3">DNA-protecting protein DprA</fullName>
    </submittedName>
</protein>
<organism evidence="3 4">
    <name type="scientific">Nocardioides agariphilus</name>
    <dbReference type="NCBI Taxonomy" id="433664"/>
    <lineage>
        <taxon>Bacteria</taxon>
        <taxon>Bacillati</taxon>
        <taxon>Actinomycetota</taxon>
        <taxon>Actinomycetes</taxon>
        <taxon>Propionibacteriales</taxon>
        <taxon>Nocardioidaceae</taxon>
        <taxon>Nocardioides</taxon>
    </lineage>
</organism>
<dbReference type="NCBIfam" id="TIGR00732">
    <property type="entry name" value="dprA"/>
    <property type="match status" value="1"/>
</dbReference>
<dbReference type="AlphaFoldDB" id="A0A930VSE0"/>
<dbReference type="Proteomes" id="UP000660668">
    <property type="component" value="Unassembled WGS sequence"/>
</dbReference>
<dbReference type="EMBL" id="JADKPO010000036">
    <property type="protein sequence ID" value="MBF4769985.1"/>
    <property type="molecule type" value="Genomic_DNA"/>
</dbReference>
<dbReference type="SUPFAM" id="SSF102405">
    <property type="entry name" value="MCP/YpsA-like"/>
    <property type="match status" value="1"/>
</dbReference>
<sequence length="396" mass="41680">MSETGDREPERLARVALGSLGEPGDPRMASLVAQLGAVAVHDHLARERDPGHGMLADVALRLAATQPARDLEQADRDGIRFVVPGDDEWPARLDDLMSAGLLHGRGGPPLGLWVKGPLRLDELEESVAVVGSRSATYQGSSAASEIAARVARAGYTVISGAAFGIDHAAHRGALAAAGRTVAVLACGVDRSYPKAHHKLLEHLGETTAVVSELGPGRSPTPSRFLTRNRLIAALARGTVVVEAAIRSGALNTATWASRLHRPLMGVPGAVNAAQSEGVHQLLRTGAATLVTNGEEVLEMLGPSGEHLATRRRARSRPRDDLPERQRLVLEAVPLHSPAGSDAISRTAGVGLLETQSTLNRLQAGGFVEHTPRGWVINDDEGAHSAAKSREVPTIDP</sequence>
<evidence type="ECO:0000256" key="1">
    <source>
        <dbReference type="ARBA" id="ARBA00006525"/>
    </source>
</evidence>
<reference evidence="3" key="1">
    <citation type="submission" date="2020-11" db="EMBL/GenBank/DDBJ databases">
        <title>Nocardioides cynanchi sp. nov., isolated from soil of rhizosphere of Cynanchum wilfordii.</title>
        <authorList>
            <person name="Lee J.-S."/>
            <person name="Suh M.K."/>
            <person name="Kim J.-S."/>
        </authorList>
    </citation>
    <scope>NUCLEOTIDE SEQUENCE</scope>
    <source>
        <strain evidence="3">KCTC 19276</strain>
    </source>
</reference>
<dbReference type="RefSeq" id="WP_194698133.1">
    <property type="nucleotide sequence ID" value="NZ_JADKPO010000036.1"/>
</dbReference>